<evidence type="ECO:0000256" key="6">
    <source>
        <dbReference type="ARBA" id="ARBA00048493"/>
    </source>
</evidence>
<organism evidence="7 8">
    <name type="scientific">Wickerhamomyces ciferrii (strain ATCC 14091 / BCRC 22168 / CBS 111 / JCM 3599 / NBRC 0793 / NRRL Y-1031 F-60-10)</name>
    <name type="common">Yeast</name>
    <name type="synonym">Pichia ciferrii</name>
    <dbReference type="NCBI Taxonomy" id="1206466"/>
    <lineage>
        <taxon>Eukaryota</taxon>
        <taxon>Fungi</taxon>
        <taxon>Dikarya</taxon>
        <taxon>Ascomycota</taxon>
        <taxon>Saccharomycotina</taxon>
        <taxon>Saccharomycetes</taxon>
        <taxon>Phaffomycetales</taxon>
        <taxon>Wickerhamomycetaceae</taxon>
        <taxon>Wickerhamomyces</taxon>
    </lineage>
</organism>
<dbReference type="Pfam" id="PF01704">
    <property type="entry name" value="UDPGP"/>
    <property type="match status" value="1"/>
</dbReference>
<dbReference type="GO" id="GO:0003977">
    <property type="term" value="F:UDP-N-acetylglucosamine diphosphorylase activity"/>
    <property type="evidence" value="ECO:0007669"/>
    <property type="project" value="UniProtKB-EC"/>
</dbReference>
<evidence type="ECO:0000313" key="7">
    <source>
        <dbReference type="EMBL" id="CCH42631.1"/>
    </source>
</evidence>
<dbReference type="Proteomes" id="UP000009328">
    <property type="component" value="Unassembled WGS sequence"/>
</dbReference>
<dbReference type="Gene3D" id="3.90.550.10">
    <property type="entry name" value="Spore Coat Polysaccharide Biosynthesis Protein SpsA, Chain A"/>
    <property type="match status" value="1"/>
</dbReference>
<dbReference type="eggNOG" id="KOG2388">
    <property type="taxonomic scope" value="Eukaryota"/>
</dbReference>
<dbReference type="PANTHER" id="PTHR11952:SF2">
    <property type="entry name" value="LD24639P"/>
    <property type="match status" value="1"/>
</dbReference>
<keyword evidence="4 7" id="KW-0808">Transferase</keyword>
<comment type="caution">
    <text evidence="7">The sequence shown here is derived from an EMBL/GenBank/DDBJ whole genome shotgun (WGS) entry which is preliminary data.</text>
</comment>
<dbReference type="STRING" id="1206466.K0KHY0"/>
<dbReference type="EMBL" id="CAIF01000049">
    <property type="protein sequence ID" value="CCH42631.1"/>
    <property type="molecule type" value="Genomic_DNA"/>
</dbReference>
<dbReference type="HOGENOM" id="CLU_025603_1_1_1"/>
<gene>
    <name evidence="7" type="primary">UAP1</name>
    <name evidence="7" type="ORF">BN7_2175</name>
</gene>
<dbReference type="PANTHER" id="PTHR11952">
    <property type="entry name" value="UDP- GLUCOSE PYROPHOSPHORYLASE"/>
    <property type="match status" value="1"/>
</dbReference>
<comment type="similarity">
    <text evidence="2">Belongs to the UDPGP type 1 family.</text>
</comment>
<dbReference type="InParanoid" id="K0KHY0"/>
<evidence type="ECO:0000256" key="2">
    <source>
        <dbReference type="ARBA" id="ARBA00010401"/>
    </source>
</evidence>
<dbReference type="InterPro" id="IPR002618">
    <property type="entry name" value="UDPGP_fam"/>
</dbReference>
<comment type="catalytic activity">
    <reaction evidence="6">
        <text>N-acetyl-alpha-D-glucosamine 1-phosphate + UTP + H(+) = UDP-N-acetyl-alpha-D-glucosamine + diphosphate</text>
        <dbReference type="Rhea" id="RHEA:13509"/>
        <dbReference type="ChEBI" id="CHEBI:15378"/>
        <dbReference type="ChEBI" id="CHEBI:33019"/>
        <dbReference type="ChEBI" id="CHEBI:46398"/>
        <dbReference type="ChEBI" id="CHEBI:57705"/>
        <dbReference type="ChEBI" id="CHEBI:57776"/>
        <dbReference type="EC" id="2.7.7.23"/>
    </reaction>
</comment>
<name>K0KHY0_WICCF</name>
<evidence type="ECO:0000313" key="8">
    <source>
        <dbReference type="Proteomes" id="UP000009328"/>
    </source>
</evidence>
<keyword evidence="5 7" id="KW-0548">Nucleotidyltransferase</keyword>
<evidence type="ECO:0000256" key="4">
    <source>
        <dbReference type="ARBA" id="ARBA00022679"/>
    </source>
</evidence>
<dbReference type="GO" id="GO:0006048">
    <property type="term" value="P:UDP-N-acetylglucosamine biosynthetic process"/>
    <property type="evidence" value="ECO:0007669"/>
    <property type="project" value="TreeGrafter"/>
</dbReference>
<dbReference type="AlphaFoldDB" id="K0KHY0"/>
<dbReference type="EC" id="2.7.7.23" evidence="3"/>
<dbReference type="InterPro" id="IPR039741">
    <property type="entry name" value="UDP-sugar_pyrophosphorylase"/>
</dbReference>
<evidence type="ECO:0000256" key="3">
    <source>
        <dbReference type="ARBA" id="ARBA00012457"/>
    </source>
</evidence>
<proteinExistence type="inferred from homology"/>
<comment type="pathway">
    <text evidence="1">Nucleotide-sugar biosynthesis; UDP-N-acetyl-alpha-D-glucosamine biosynthesis; UDP-N-acetyl-alpha-D-glucosamine from N-acetyl-alpha-D-glucosamine 1-phosphate: step 1/1.</text>
</comment>
<evidence type="ECO:0000256" key="1">
    <source>
        <dbReference type="ARBA" id="ARBA00005208"/>
    </source>
</evidence>
<dbReference type="CDD" id="cd04193">
    <property type="entry name" value="UDPGlcNAc_PPase"/>
    <property type="match status" value="1"/>
</dbReference>
<protein>
    <recommendedName>
        <fullName evidence="3">UDP-N-acetylglucosamine diphosphorylase</fullName>
        <ecNumber evidence="3">2.7.7.23</ecNumber>
    </recommendedName>
</protein>
<dbReference type="InterPro" id="IPR029044">
    <property type="entry name" value="Nucleotide-diphossugar_trans"/>
</dbReference>
<accession>K0KHY0</accession>
<evidence type="ECO:0000256" key="5">
    <source>
        <dbReference type="ARBA" id="ARBA00022695"/>
    </source>
</evidence>
<dbReference type="SUPFAM" id="SSF53448">
    <property type="entry name" value="Nucleotide-diphospho-sugar transferases"/>
    <property type="match status" value="1"/>
</dbReference>
<keyword evidence="8" id="KW-1185">Reference proteome</keyword>
<dbReference type="FunCoup" id="K0KHY0">
    <property type="interactions" value="575"/>
</dbReference>
<reference evidence="7 8" key="1">
    <citation type="journal article" date="2012" name="Eukaryot. Cell">
        <title>Draft genome sequence of Wickerhamomyces ciferrii NRRL Y-1031 F-60-10.</title>
        <authorList>
            <person name="Schneider J."/>
            <person name="Andrea H."/>
            <person name="Blom J."/>
            <person name="Jaenicke S."/>
            <person name="Ruckert C."/>
            <person name="Schorsch C."/>
            <person name="Szczepanowski R."/>
            <person name="Farwick M."/>
            <person name="Goesmann A."/>
            <person name="Puhler A."/>
            <person name="Schaffer S."/>
            <person name="Tauch A."/>
            <person name="Kohler T."/>
            <person name="Brinkrolf K."/>
        </authorList>
    </citation>
    <scope>NUCLEOTIDE SEQUENCE [LARGE SCALE GENOMIC DNA]</scope>
    <source>
        <strain evidence="8">ATCC 14091 / BCRC 22168 / CBS 111 / JCM 3599 / NBRC 0793 / NRRL Y-1031 F-60-10</strain>
    </source>
</reference>
<sequence length="444" mass="49334">MSALETKKVLEEKLSPVVKQAIEFSKTSTKGRKFSPLSPHSAFSLIDSTAETKQKWSDIGLEAISKGEVGVILMAGGQGTRLGSSKPKGCYNIGLPSNKSLFQIQAEKIIKVQTLANEKHNTNAKIYWYIMTSKPTRADTEQFFVDNKYFGLESSQVTFFNQGTLPCFDKNGEQILLESTDAIAQSPDGNGGLYKAIHTNGLLEDFTNKGIKHIHMYCVDNVLVRVADPVFIGFSIDKKFLLSTKVVRKRDASESVGLIVLDASNNRPSVIEYSEIDPKLAEQKDEDGLLHFRAANIVNHYYSVELLKERIPKWVDNQEFLPFHIAYKKIPSLNSEGVFEKPTEPNGIKLEQFIFDVFKDIENERFGSLEVERSEEFSPLKNGSGAANDTPETSVANYLDLSTKWVKAQGAEVDGKVEVSSLTSYAGEGLESVKGKKLENLQIV</sequence>